<dbReference type="AlphaFoldDB" id="A0A075H1L4"/>
<evidence type="ECO:0000313" key="1">
    <source>
        <dbReference type="EMBL" id="AIF10081.1"/>
    </source>
</evidence>
<sequence>MDVQIEVNPYVYKLPKNGWWQQALFPLFLIQSQLISKISRNEKITDIDLKNLEEVQKKLDFMIKGGSFEQTTKF</sequence>
<accession>A0A075H1L4</accession>
<reference evidence="1" key="1">
    <citation type="journal article" date="2014" name="Genome Biol. Evol.">
        <title>Pangenome evidence for extensive interdomain horizontal transfer affecting lineage core and shell genes in uncultured planktonic thaumarchaeota and euryarchaeota.</title>
        <authorList>
            <person name="Deschamps P."/>
            <person name="Zivanovic Y."/>
            <person name="Moreira D."/>
            <person name="Rodriguez-Valera F."/>
            <person name="Lopez-Garcia P."/>
        </authorList>
    </citation>
    <scope>NUCLEOTIDE SEQUENCE</scope>
</reference>
<dbReference type="EMBL" id="KF900881">
    <property type="protein sequence ID" value="AIF10081.1"/>
    <property type="molecule type" value="Genomic_DNA"/>
</dbReference>
<proteinExistence type="predicted"/>
<protein>
    <submittedName>
        <fullName evidence="1">Uncharacterized protein</fullName>
    </submittedName>
</protein>
<name>A0A075H1L4_9ARCH</name>
<organism evidence="1">
    <name type="scientific">uncultured marine thaumarchaeote KM3_43_D05</name>
    <dbReference type="NCBI Taxonomy" id="1456150"/>
    <lineage>
        <taxon>Archaea</taxon>
        <taxon>Nitrososphaerota</taxon>
        <taxon>environmental samples</taxon>
    </lineage>
</organism>